<organism evidence="1 2">
    <name type="scientific">Caldivirga maquilingensis (strain ATCC 700844 / DSM 13496 / JCM 10307 / IC-167)</name>
    <dbReference type="NCBI Taxonomy" id="397948"/>
    <lineage>
        <taxon>Archaea</taxon>
        <taxon>Thermoproteota</taxon>
        <taxon>Thermoprotei</taxon>
        <taxon>Thermoproteales</taxon>
        <taxon>Thermoproteaceae</taxon>
        <taxon>Caldivirga</taxon>
    </lineage>
</organism>
<sequence>MDQQELNRLRDLVKMEQESKELVKLPYRSYRELISRLVGNVKFGGALENTLTLTYLGMVKDLLIALLRARLLKILDQASEGNVPRGNLMVEETKLVSVLEDLERLLKPSALKAPSRVMIVRFTSSYFSIKTSKGSMINEPTVGDLVILPKEDAIELVTNFKVAKAYRIKVRGRSP</sequence>
<dbReference type="Gene3D" id="1.20.58.1030">
    <property type="match status" value="1"/>
</dbReference>
<name>A8MC84_CALMQ</name>
<accession>A8MC84</accession>
<reference evidence="1 2" key="1">
    <citation type="submission" date="2007-10" db="EMBL/GenBank/DDBJ databases">
        <title>Complete sequence of Caldivirga maquilingensis IC-167.</title>
        <authorList>
            <consortium name="US DOE Joint Genome Institute"/>
            <person name="Copeland A."/>
            <person name="Lucas S."/>
            <person name="Lapidus A."/>
            <person name="Barry K."/>
            <person name="Glavina del Rio T."/>
            <person name="Dalin E."/>
            <person name="Tice H."/>
            <person name="Pitluck S."/>
            <person name="Saunders E."/>
            <person name="Brettin T."/>
            <person name="Bruce D."/>
            <person name="Detter J.C."/>
            <person name="Han C."/>
            <person name="Schmutz J."/>
            <person name="Larimer F."/>
            <person name="Land M."/>
            <person name="Hauser L."/>
            <person name="Kyrpides N."/>
            <person name="Ivanova N."/>
            <person name="Biddle J.F."/>
            <person name="Zhang Z."/>
            <person name="Fitz-Gibbon S.T."/>
            <person name="Lowe T.M."/>
            <person name="Saltikov C."/>
            <person name="House C.H."/>
            <person name="Richardson P."/>
        </authorList>
    </citation>
    <scope>NUCLEOTIDE SEQUENCE [LARGE SCALE GENOMIC DNA]</scope>
    <source>
        <strain evidence="2">ATCC 700844 / DSM 13496 / JCM 10307 / IC-167</strain>
    </source>
</reference>
<dbReference type="STRING" id="397948.Cmaq_0547"/>
<evidence type="ECO:0008006" key="3">
    <source>
        <dbReference type="Google" id="ProtNLM"/>
    </source>
</evidence>
<gene>
    <name evidence="1" type="ordered locus">Cmaq_0547</name>
</gene>
<dbReference type="AlphaFoldDB" id="A8MC84"/>
<dbReference type="KEGG" id="cma:Cmaq_0547"/>
<protein>
    <recommendedName>
        <fullName evidence="3">GINS subunit domain-containing protein</fullName>
    </recommendedName>
</protein>
<proteinExistence type="predicted"/>
<dbReference type="EMBL" id="CP000852">
    <property type="protein sequence ID" value="ABW01390.1"/>
    <property type="molecule type" value="Genomic_DNA"/>
</dbReference>
<evidence type="ECO:0000313" key="1">
    <source>
        <dbReference type="EMBL" id="ABW01390.1"/>
    </source>
</evidence>
<dbReference type="HOGENOM" id="CLU_1529140_0_0_2"/>
<evidence type="ECO:0000313" key="2">
    <source>
        <dbReference type="Proteomes" id="UP000001137"/>
    </source>
</evidence>
<dbReference type="Proteomes" id="UP000001137">
    <property type="component" value="Chromosome"/>
</dbReference>
<keyword evidence="2" id="KW-1185">Reference proteome</keyword>
<dbReference type="eggNOG" id="arCOG00551">
    <property type="taxonomic scope" value="Archaea"/>
</dbReference>